<name>A0A1D2QSC5_9GAMM</name>
<comment type="caution">
    <text evidence="2">The sequence shown here is derived from an EMBL/GenBank/DDBJ whole genome shotgun (WGS) entry which is preliminary data.</text>
</comment>
<dbReference type="Gene3D" id="3.30.160.100">
    <property type="entry name" value="Ribosome hibernation promotion factor-like"/>
    <property type="match status" value="1"/>
</dbReference>
<organism evidence="2 3">
    <name type="scientific">Candidatus Endobugula sertula</name>
    <name type="common">Bugula neritina bacterial symbiont</name>
    <dbReference type="NCBI Taxonomy" id="62101"/>
    <lineage>
        <taxon>Bacteria</taxon>
        <taxon>Pseudomonadati</taxon>
        <taxon>Pseudomonadota</taxon>
        <taxon>Gammaproteobacteria</taxon>
        <taxon>Cellvibrionales</taxon>
        <taxon>Cellvibrionaceae</taxon>
        <taxon>Candidatus Endobugula</taxon>
    </lineage>
</organism>
<dbReference type="InterPro" id="IPR036567">
    <property type="entry name" value="RHF-like"/>
</dbReference>
<keyword evidence="2" id="KW-0687">Ribonucleoprotein</keyword>
<feature type="region of interest" description="Disordered" evidence="1">
    <location>
        <begin position="97"/>
        <end position="120"/>
    </location>
</feature>
<feature type="compositionally biased region" description="Basic residues" evidence="1">
    <location>
        <begin position="97"/>
        <end position="107"/>
    </location>
</feature>
<evidence type="ECO:0000313" key="2">
    <source>
        <dbReference type="EMBL" id="ODS24420.1"/>
    </source>
</evidence>
<dbReference type="SUPFAM" id="SSF69754">
    <property type="entry name" value="Ribosome binding protein Y (YfiA homologue)"/>
    <property type="match status" value="1"/>
</dbReference>
<proteinExistence type="predicted"/>
<accession>A0A1D2QSC5</accession>
<dbReference type="AlphaFoldDB" id="A0A1D2QSC5"/>
<keyword evidence="2" id="KW-0689">Ribosomal protein</keyword>
<dbReference type="Pfam" id="PF02482">
    <property type="entry name" value="Ribosomal_S30AE"/>
    <property type="match status" value="1"/>
</dbReference>
<dbReference type="InterPro" id="IPR003489">
    <property type="entry name" value="RHF/RaiA"/>
</dbReference>
<evidence type="ECO:0000313" key="3">
    <source>
        <dbReference type="Proteomes" id="UP000242502"/>
    </source>
</evidence>
<dbReference type="Proteomes" id="UP000242502">
    <property type="component" value="Unassembled WGS sequence"/>
</dbReference>
<gene>
    <name evidence="2" type="ORF">AB835_03735</name>
</gene>
<dbReference type="EMBL" id="MDLC01000009">
    <property type="protein sequence ID" value="ODS24420.1"/>
    <property type="molecule type" value="Genomic_DNA"/>
</dbReference>
<evidence type="ECO:0000256" key="1">
    <source>
        <dbReference type="SAM" id="MobiDB-lite"/>
    </source>
</evidence>
<dbReference type="GO" id="GO:0005840">
    <property type="term" value="C:ribosome"/>
    <property type="evidence" value="ECO:0007669"/>
    <property type="project" value="UniProtKB-KW"/>
</dbReference>
<protein>
    <submittedName>
        <fullName evidence="2">30S ribosomal protein S30</fullName>
    </submittedName>
</protein>
<sequence length="120" mass="13586">MAMASNVTYRDLDASEALNAIISKRLTKLGRYCSDIKHSRVVLDSPHNHKHKGKQFRATVEIDLKGNPINICQDDPSIHVAVRDAFDVAERKLKSHAKQLQSRRHRQRPDLDDSFDAVAS</sequence>
<reference evidence="2 3" key="1">
    <citation type="journal article" date="2016" name="Appl. Environ. Microbiol.">
        <title>Lack of Overt Genome Reduction in the Bryostatin-Producing Bryozoan Symbiont "Candidatus Endobugula sertula".</title>
        <authorList>
            <person name="Miller I.J."/>
            <person name="Vanee N."/>
            <person name="Fong S.S."/>
            <person name="Lim-Fong G.E."/>
            <person name="Kwan J.C."/>
        </authorList>
    </citation>
    <scope>NUCLEOTIDE SEQUENCE [LARGE SCALE GENOMIC DNA]</scope>
    <source>
        <strain evidence="2">AB1-4</strain>
    </source>
</reference>
<dbReference type="STRING" id="62101.AB835_03735"/>